<evidence type="ECO:0000313" key="11">
    <source>
        <dbReference type="Proteomes" id="UP000262621"/>
    </source>
</evidence>
<feature type="domain" description="ABC transporter" evidence="9">
    <location>
        <begin position="24"/>
        <end position="271"/>
    </location>
</feature>
<evidence type="ECO:0000256" key="7">
    <source>
        <dbReference type="ARBA" id="ARBA00023136"/>
    </source>
</evidence>
<dbReference type="PROSITE" id="PS00211">
    <property type="entry name" value="ABC_TRANSPORTER_1"/>
    <property type="match status" value="1"/>
</dbReference>
<evidence type="ECO:0000256" key="8">
    <source>
        <dbReference type="SAM" id="MobiDB-lite"/>
    </source>
</evidence>
<gene>
    <name evidence="10" type="ORF">D0Q02_14735</name>
</gene>
<dbReference type="FunFam" id="3.40.50.300:FF:000016">
    <property type="entry name" value="Oligopeptide ABC transporter ATP-binding component"/>
    <property type="match status" value="1"/>
</dbReference>
<name>A0A372FYT4_9ACTN</name>
<sequence>MIGATSSAEASRRDGVTSPGTPLLDIRNLTVAYAQAAPSVQDVTLRVEPGEILGLIGESGSGKSTVAMAALGLLPRDARVTADRFDVCGVDLLSTSSRQLTMLRGSSIAMVFQDAMGALDPCMRVGAQIAEVVKRHQRLKGAACRREVLDLMSRVGLPDPETRARQYPHQLSGGLRQRAAIALALAGKPKILLADEPTTALDVTVQAGILRLFRRIRDELGVGIVLISHDMGVIAQTADRVAVMLDGKVIEQGTVENVLLSPETPYARKLLESAPTLDTAKTRTGADTSDAGVRNSPPDRADLITVAGATRCFRSKGRRVTAVDEVSLTVKQGEVLGVVGESGSGKSTLAKLLVHLDTPDEGALAMEGIEYAKLGSRARRFREAVQMVFQHPAGSLNPRLKVGTSIREPMRSVRAMNRGEAGDRVRELLREVGLPESSEHRLPHEFSGGQKQRIAIARALSCSPRVVILDEPTSALDVSVQAQVLDLLDRVRRQHDLTYVFISHNLAVVRAVSDRVAVMYAGRVVEVGDGETIFANPRHWYTRALLAAVPSTDPRNRDDPTDEAAGVDGRARTPAPVSVDAAACAFATRCPQAQRRCWTEVPSLTVVHGGQQVACHFPHLESTTEPFEDSTTAGGDRTGRVSW</sequence>
<comment type="subcellular location">
    <subcellularLocation>
        <location evidence="1">Cell membrane</location>
        <topology evidence="1">Peripheral membrane protein</topology>
    </subcellularLocation>
</comment>
<dbReference type="GO" id="GO:0016887">
    <property type="term" value="F:ATP hydrolysis activity"/>
    <property type="evidence" value="ECO:0007669"/>
    <property type="project" value="InterPro"/>
</dbReference>
<dbReference type="AlphaFoldDB" id="A0A372FYT4"/>
<evidence type="ECO:0000256" key="4">
    <source>
        <dbReference type="ARBA" id="ARBA00022475"/>
    </source>
</evidence>
<feature type="compositionally biased region" description="Polar residues" evidence="8">
    <location>
        <begin position="623"/>
        <end position="633"/>
    </location>
</feature>
<keyword evidence="4" id="KW-1003">Cell membrane</keyword>
<dbReference type="Gene3D" id="3.40.50.300">
    <property type="entry name" value="P-loop containing nucleotide triphosphate hydrolases"/>
    <property type="match status" value="2"/>
</dbReference>
<dbReference type="GO" id="GO:0005524">
    <property type="term" value="F:ATP binding"/>
    <property type="evidence" value="ECO:0007669"/>
    <property type="project" value="UniProtKB-KW"/>
</dbReference>
<dbReference type="OrthoDB" id="8036461at2"/>
<dbReference type="EMBL" id="QVFU01000013">
    <property type="protein sequence ID" value="RFS45858.1"/>
    <property type="molecule type" value="Genomic_DNA"/>
</dbReference>
<evidence type="ECO:0000256" key="5">
    <source>
        <dbReference type="ARBA" id="ARBA00022741"/>
    </source>
</evidence>
<reference evidence="10 11" key="1">
    <citation type="submission" date="2018-08" db="EMBL/GenBank/DDBJ databases">
        <title>Verrucosispora craniellae sp. nov., isolated from a marine sponge in the South China Sea.</title>
        <authorList>
            <person name="Li L."/>
            <person name="Lin H.W."/>
        </authorList>
    </citation>
    <scope>NUCLEOTIDE SEQUENCE [LARGE SCALE GENOMIC DNA]</scope>
    <source>
        <strain evidence="10 11">LHW63014</strain>
    </source>
</reference>
<protein>
    <submittedName>
        <fullName evidence="10">ABC transporter ATP-binding protein</fullName>
    </submittedName>
</protein>
<dbReference type="InterPro" id="IPR050388">
    <property type="entry name" value="ABC_Ni/Peptide_Import"/>
</dbReference>
<dbReference type="SMART" id="SM00382">
    <property type="entry name" value="AAA"/>
    <property type="match status" value="2"/>
</dbReference>
<dbReference type="Pfam" id="PF08352">
    <property type="entry name" value="oligo_HPY"/>
    <property type="match status" value="2"/>
</dbReference>
<evidence type="ECO:0000256" key="3">
    <source>
        <dbReference type="ARBA" id="ARBA00022448"/>
    </source>
</evidence>
<feature type="region of interest" description="Disordered" evidence="8">
    <location>
        <begin position="551"/>
        <end position="572"/>
    </location>
</feature>
<dbReference type="RefSeq" id="WP_117228550.1">
    <property type="nucleotide sequence ID" value="NZ_CP061725.1"/>
</dbReference>
<dbReference type="InterPro" id="IPR003593">
    <property type="entry name" value="AAA+_ATPase"/>
</dbReference>
<comment type="caution">
    <text evidence="10">The sequence shown here is derived from an EMBL/GenBank/DDBJ whole genome shotgun (WGS) entry which is preliminary data.</text>
</comment>
<accession>A0A372FYT4</accession>
<keyword evidence="11" id="KW-1185">Reference proteome</keyword>
<feature type="region of interest" description="Disordered" evidence="8">
    <location>
        <begin position="623"/>
        <end position="643"/>
    </location>
</feature>
<dbReference type="SUPFAM" id="SSF52540">
    <property type="entry name" value="P-loop containing nucleoside triphosphate hydrolases"/>
    <property type="match status" value="2"/>
</dbReference>
<dbReference type="CDD" id="cd03257">
    <property type="entry name" value="ABC_NikE_OppD_transporters"/>
    <property type="match status" value="2"/>
</dbReference>
<organism evidence="10 11">
    <name type="scientific">Micromonospora craniellae</name>
    <dbReference type="NCBI Taxonomy" id="2294034"/>
    <lineage>
        <taxon>Bacteria</taxon>
        <taxon>Bacillati</taxon>
        <taxon>Actinomycetota</taxon>
        <taxon>Actinomycetes</taxon>
        <taxon>Micromonosporales</taxon>
        <taxon>Micromonosporaceae</taxon>
        <taxon>Micromonospora</taxon>
    </lineage>
</organism>
<evidence type="ECO:0000313" key="10">
    <source>
        <dbReference type="EMBL" id="RFS45858.1"/>
    </source>
</evidence>
<dbReference type="InterPro" id="IPR027417">
    <property type="entry name" value="P-loop_NTPase"/>
</dbReference>
<dbReference type="NCBIfam" id="NF007739">
    <property type="entry name" value="PRK10419.1"/>
    <property type="match status" value="2"/>
</dbReference>
<dbReference type="InterPro" id="IPR013563">
    <property type="entry name" value="Oligopep_ABC_C"/>
</dbReference>
<keyword evidence="7" id="KW-0472">Membrane</keyword>
<dbReference type="InterPro" id="IPR003439">
    <property type="entry name" value="ABC_transporter-like_ATP-bd"/>
</dbReference>
<evidence type="ECO:0000256" key="6">
    <source>
        <dbReference type="ARBA" id="ARBA00022840"/>
    </source>
</evidence>
<dbReference type="InterPro" id="IPR017871">
    <property type="entry name" value="ABC_transporter-like_CS"/>
</dbReference>
<evidence type="ECO:0000256" key="2">
    <source>
        <dbReference type="ARBA" id="ARBA00005417"/>
    </source>
</evidence>
<dbReference type="NCBIfam" id="NF008453">
    <property type="entry name" value="PRK11308.1"/>
    <property type="match status" value="2"/>
</dbReference>
<dbReference type="NCBIfam" id="TIGR01727">
    <property type="entry name" value="oligo_HPY"/>
    <property type="match status" value="1"/>
</dbReference>
<dbReference type="PROSITE" id="PS50893">
    <property type="entry name" value="ABC_TRANSPORTER_2"/>
    <property type="match status" value="2"/>
</dbReference>
<feature type="domain" description="ABC transporter" evidence="9">
    <location>
        <begin position="304"/>
        <end position="546"/>
    </location>
</feature>
<dbReference type="Proteomes" id="UP000262621">
    <property type="component" value="Unassembled WGS sequence"/>
</dbReference>
<keyword evidence="5" id="KW-0547">Nucleotide-binding</keyword>
<comment type="similarity">
    <text evidence="2">Belongs to the ABC transporter superfamily.</text>
</comment>
<dbReference type="PANTHER" id="PTHR43297:SF2">
    <property type="entry name" value="DIPEPTIDE TRANSPORT ATP-BINDING PROTEIN DPPD"/>
    <property type="match status" value="1"/>
</dbReference>
<dbReference type="Pfam" id="PF00005">
    <property type="entry name" value="ABC_tran"/>
    <property type="match status" value="2"/>
</dbReference>
<evidence type="ECO:0000256" key="1">
    <source>
        <dbReference type="ARBA" id="ARBA00004202"/>
    </source>
</evidence>
<dbReference type="GO" id="GO:0005886">
    <property type="term" value="C:plasma membrane"/>
    <property type="evidence" value="ECO:0007669"/>
    <property type="project" value="UniProtKB-SubCell"/>
</dbReference>
<dbReference type="PANTHER" id="PTHR43297">
    <property type="entry name" value="OLIGOPEPTIDE TRANSPORT ATP-BINDING PROTEIN APPD"/>
    <property type="match status" value="1"/>
</dbReference>
<evidence type="ECO:0000259" key="9">
    <source>
        <dbReference type="PROSITE" id="PS50893"/>
    </source>
</evidence>
<proteinExistence type="inferred from homology"/>
<keyword evidence="3" id="KW-0813">Transport</keyword>
<dbReference type="GO" id="GO:0015833">
    <property type="term" value="P:peptide transport"/>
    <property type="evidence" value="ECO:0007669"/>
    <property type="project" value="InterPro"/>
</dbReference>
<keyword evidence="6 10" id="KW-0067">ATP-binding</keyword>